<proteinExistence type="predicted"/>
<accession>A0ABU2Y4G3</accession>
<evidence type="ECO:0008006" key="4">
    <source>
        <dbReference type="Google" id="ProtNLM"/>
    </source>
</evidence>
<evidence type="ECO:0000313" key="2">
    <source>
        <dbReference type="EMBL" id="MDT0553040.1"/>
    </source>
</evidence>
<name>A0ABU2Y4G3_9FLAO</name>
<dbReference type="RefSeq" id="WP_311593021.1">
    <property type="nucleotide sequence ID" value="NZ_JAVRHV010000003.1"/>
</dbReference>
<feature type="signal peptide" evidence="1">
    <location>
        <begin position="1"/>
        <end position="18"/>
    </location>
</feature>
<keyword evidence="1" id="KW-0732">Signal</keyword>
<comment type="caution">
    <text evidence="2">The sequence shown here is derived from an EMBL/GenBank/DDBJ whole genome shotgun (WGS) entry which is preliminary data.</text>
</comment>
<dbReference type="Proteomes" id="UP001252186">
    <property type="component" value="Unassembled WGS sequence"/>
</dbReference>
<evidence type="ECO:0000256" key="1">
    <source>
        <dbReference type="SAM" id="SignalP"/>
    </source>
</evidence>
<reference evidence="2 3" key="1">
    <citation type="submission" date="2023-09" db="EMBL/GenBank/DDBJ databases">
        <authorList>
            <person name="Rey-Velasco X."/>
        </authorList>
    </citation>
    <scope>NUCLEOTIDE SEQUENCE [LARGE SCALE GENOMIC DNA]</scope>
    <source>
        <strain evidence="2 3">P050</strain>
    </source>
</reference>
<feature type="chain" id="PRO_5045096184" description="MORN repeat variant" evidence="1">
    <location>
        <begin position="19"/>
        <end position="251"/>
    </location>
</feature>
<protein>
    <recommendedName>
        <fullName evidence="4">MORN repeat variant</fullName>
    </recommendedName>
</protein>
<keyword evidence="3" id="KW-1185">Reference proteome</keyword>
<dbReference type="Gene3D" id="2.20.110.10">
    <property type="entry name" value="Histone H3 K4-specific methyltransferase SET7/9 N-terminal domain"/>
    <property type="match status" value="1"/>
</dbReference>
<organism evidence="2 3">
    <name type="scientific">Urechidicola vernalis</name>
    <dbReference type="NCBI Taxonomy" id="3075600"/>
    <lineage>
        <taxon>Bacteria</taxon>
        <taxon>Pseudomonadati</taxon>
        <taxon>Bacteroidota</taxon>
        <taxon>Flavobacteriia</taxon>
        <taxon>Flavobacteriales</taxon>
        <taxon>Flavobacteriaceae</taxon>
        <taxon>Urechidicola</taxon>
    </lineage>
</organism>
<dbReference type="EMBL" id="JAVRHV010000003">
    <property type="protein sequence ID" value="MDT0553040.1"/>
    <property type="molecule type" value="Genomic_DNA"/>
</dbReference>
<evidence type="ECO:0000313" key="3">
    <source>
        <dbReference type="Proteomes" id="UP001252186"/>
    </source>
</evidence>
<gene>
    <name evidence="2" type="ORF">RM519_07275</name>
</gene>
<sequence length="251" mass="29139">MKQKITLLFLLFTILLFSQDVEKMQDSTGIGESTFYVLKSDMTTKHGEYSVKAYSGNTILISGMYSNGKKVGQWTERYYRKVRNLKSMGNYVNDLQVGKWVYYNSEGEIIQEYDFDKNELITSTECVSKTKYEVYLNGELTRSTLDCPASYIGGKQILIDELLKKITESFDFDSNEKERTNIKFDNLVSFFIDKNGNLENIQFLDKIEIPKLEEFIEKQLVERKGKWIVGELNGEKVKSNLDLRLSVNIMF</sequence>
<dbReference type="SUPFAM" id="SSF82185">
    <property type="entry name" value="Histone H3 K4-specific methyltransferase SET7/9 N-terminal domain"/>
    <property type="match status" value="1"/>
</dbReference>